<organism evidence="9 10">
    <name type="scientific">Hungatella hathewayi</name>
    <dbReference type="NCBI Taxonomy" id="154046"/>
    <lineage>
        <taxon>Bacteria</taxon>
        <taxon>Bacillati</taxon>
        <taxon>Bacillota</taxon>
        <taxon>Clostridia</taxon>
        <taxon>Lachnospirales</taxon>
        <taxon>Lachnospiraceae</taxon>
        <taxon>Hungatella</taxon>
    </lineage>
</organism>
<keyword evidence="6 7" id="KW-0472">Membrane</keyword>
<evidence type="ECO:0000256" key="6">
    <source>
        <dbReference type="ARBA" id="ARBA00023136"/>
    </source>
</evidence>
<dbReference type="InterPro" id="IPR000515">
    <property type="entry name" value="MetI-like"/>
</dbReference>
<evidence type="ECO:0000259" key="8">
    <source>
        <dbReference type="PROSITE" id="PS50928"/>
    </source>
</evidence>
<dbReference type="Gene3D" id="2.130.10.30">
    <property type="entry name" value="Regulator of chromosome condensation 1/beta-lactamase-inhibitor protein II"/>
    <property type="match status" value="2"/>
</dbReference>
<dbReference type="InterPro" id="IPR050366">
    <property type="entry name" value="BP-dependent_transpt_permease"/>
</dbReference>
<evidence type="ECO:0000313" key="10">
    <source>
        <dbReference type="Proteomes" id="UP000263014"/>
    </source>
</evidence>
<dbReference type="SUPFAM" id="SSF161098">
    <property type="entry name" value="MetI-like"/>
    <property type="match status" value="1"/>
</dbReference>
<accession>A0A374NXY3</accession>
<comment type="caution">
    <text evidence="9">The sequence shown here is derived from an EMBL/GenBank/DDBJ whole genome shotgun (WGS) entry which is preliminary data.</text>
</comment>
<dbReference type="Gene3D" id="1.10.3720.10">
    <property type="entry name" value="MetI-like"/>
    <property type="match status" value="1"/>
</dbReference>
<evidence type="ECO:0000256" key="7">
    <source>
        <dbReference type="RuleBase" id="RU363032"/>
    </source>
</evidence>
<dbReference type="Pfam" id="PF13540">
    <property type="entry name" value="RCC1_2"/>
    <property type="match status" value="2"/>
</dbReference>
<keyword evidence="3" id="KW-1003">Cell membrane</keyword>
<dbReference type="SUPFAM" id="SSF50985">
    <property type="entry name" value="RCC1/BLIP-II"/>
    <property type="match status" value="1"/>
</dbReference>
<comment type="similarity">
    <text evidence="7">Belongs to the binding-protein-dependent transport system permease family.</text>
</comment>
<keyword evidence="4 7" id="KW-0812">Transmembrane</keyword>
<sequence length="592" mass="65034">MFFGPGRELSFLEEEQVQSPLRSMAKRFFTNKIAMTGLIVFLSCLLLVIIGPIFLPLDLSYSDATQQNVPPTRKLAAVPEALKSDLRKLSVGTTYGIGCDNAGQVYTWGYTKITDKIDLAEIPDEVREAKIVDVAAGYDHVLALSDKGRLYVWGNTRLSQADIPQKAQKKDIILIGASTQYSAALTKEGYLYLWGNGNTADIKVKKDYQNHIVKFALSDYAYVCLMDDGSIQYTGYNATTSYAQIPEGLESGVIDIAASSTTFAAVTDDGEVAVWGNVTNGENEVPEFDGEIREIYGGRYHYTALLDTGKIISWGDNHFGQAKVPDHLAEGEEQIKDIYTGYYQNYAVNEDGKIFTWGLKGYLMGTDNLGRDVLTRLVNGGRVTMTVGAVSVIIMLLIGITIGGLSGYFGGRLDVVLMRIAEVISGIPFLPFALILSSVVSSSVSLTQRMYLIMVVLGILSWPPLARLVRAQILAVREQEYVMAAKAMGVKELTIVFKHILPNILSVVLVNITLDFATCMLTESSLSYLGFGIIPPTPTWGNMLTGANNSVVIQQYWWRWVFPALIFGICTIAINLMGDGLRDAVDPKSEER</sequence>
<dbReference type="PANTHER" id="PTHR43386">
    <property type="entry name" value="OLIGOPEPTIDE TRANSPORT SYSTEM PERMEASE PROTEIN APPC"/>
    <property type="match status" value="1"/>
</dbReference>
<feature type="transmembrane region" description="Helical" evidence="7">
    <location>
        <begin position="423"/>
        <end position="444"/>
    </location>
</feature>
<dbReference type="Pfam" id="PF00528">
    <property type="entry name" value="BPD_transp_1"/>
    <property type="match status" value="1"/>
</dbReference>
<comment type="subcellular location">
    <subcellularLocation>
        <location evidence="1 7">Cell membrane</location>
        <topology evidence="1 7">Multi-pass membrane protein</topology>
    </subcellularLocation>
</comment>
<dbReference type="PROSITE" id="PS50928">
    <property type="entry name" value="ABC_TM1"/>
    <property type="match status" value="1"/>
</dbReference>
<feature type="transmembrane region" description="Helical" evidence="7">
    <location>
        <begin position="557"/>
        <end position="578"/>
    </location>
</feature>
<dbReference type="EMBL" id="QSON01000024">
    <property type="protein sequence ID" value="RGI96377.1"/>
    <property type="molecule type" value="Genomic_DNA"/>
</dbReference>
<proteinExistence type="inferred from homology"/>
<dbReference type="GO" id="GO:0005886">
    <property type="term" value="C:plasma membrane"/>
    <property type="evidence" value="ECO:0007669"/>
    <property type="project" value="UniProtKB-SubCell"/>
</dbReference>
<evidence type="ECO:0000256" key="1">
    <source>
        <dbReference type="ARBA" id="ARBA00004651"/>
    </source>
</evidence>
<protein>
    <submittedName>
        <fullName evidence="9">ABC transporter permease subunit</fullName>
    </submittedName>
</protein>
<dbReference type="InterPro" id="IPR035906">
    <property type="entry name" value="MetI-like_sf"/>
</dbReference>
<dbReference type="Proteomes" id="UP000263014">
    <property type="component" value="Unassembled WGS sequence"/>
</dbReference>
<gene>
    <name evidence="9" type="ORF">DXD79_29870</name>
</gene>
<dbReference type="CDD" id="cd06261">
    <property type="entry name" value="TM_PBP2"/>
    <property type="match status" value="1"/>
</dbReference>
<feature type="transmembrane region" description="Helical" evidence="7">
    <location>
        <begin position="450"/>
        <end position="469"/>
    </location>
</feature>
<dbReference type="AlphaFoldDB" id="A0A374NXY3"/>
<name>A0A374NXY3_9FIRM</name>
<dbReference type="Pfam" id="PF12911">
    <property type="entry name" value="OppC_N"/>
    <property type="match status" value="1"/>
</dbReference>
<evidence type="ECO:0000256" key="2">
    <source>
        <dbReference type="ARBA" id="ARBA00022448"/>
    </source>
</evidence>
<dbReference type="PROSITE" id="PS50012">
    <property type="entry name" value="RCC1_3"/>
    <property type="match status" value="3"/>
</dbReference>
<evidence type="ECO:0000256" key="5">
    <source>
        <dbReference type="ARBA" id="ARBA00022989"/>
    </source>
</evidence>
<feature type="transmembrane region" description="Helical" evidence="7">
    <location>
        <begin position="33"/>
        <end position="55"/>
    </location>
</feature>
<feature type="domain" description="ABC transmembrane type-1" evidence="8">
    <location>
        <begin position="381"/>
        <end position="578"/>
    </location>
</feature>
<evidence type="ECO:0000256" key="4">
    <source>
        <dbReference type="ARBA" id="ARBA00022692"/>
    </source>
</evidence>
<dbReference type="InterPro" id="IPR009091">
    <property type="entry name" value="RCC1/BLIP-II"/>
</dbReference>
<dbReference type="InterPro" id="IPR025966">
    <property type="entry name" value="OppC_N"/>
</dbReference>
<dbReference type="InterPro" id="IPR000408">
    <property type="entry name" value="Reg_chr_condens"/>
</dbReference>
<feature type="transmembrane region" description="Helical" evidence="7">
    <location>
        <begin position="385"/>
        <end position="411"/>
    </location>
</feature>
<keyword evidence="2 7" id="KW-0813">Transport</keyword>
<keyword evidence="5 7" id="KW-1133">Transmembrane helix</keyword>
<evidence type="ECO:0000256" key="3">
    <source>
        <dbReference type="ARBA" id="ARBA00022475"/>
    </source>
</evidence>
<evidence type="ECO:0000313" key="9">
    <source>
        <dbReference type="EMBL" id="RGI96377.1"/>
    </source>
</evidence>
<dbReference type="GO" id="GO:0055085">
    <property type="term" value="P:transmembrane transport"/>
    <property type="evidence" value="ECO:0007669"/>
    <property type="project" value="InterPro"/>
</dbReference>
<dbReference type="PANTHER" id="PTHR43386:SF1">
    <property type="entry name" value="D,D-DIPEPTIDE TRANSPORT SYSTEM PERMEASE PROTEIN DDPC-RELATED"/>
    <property type="match status" value="1"/>
</dbReference>
<reference evidence="9 10" key="1">
    <citation type="submission" date="2018-08" db="EMBL/GenBank/DDBJ databases">
        <title>A genome reference for cultivated species of the human gut microbiota.</title>
        <authorList>
            <person name="Zou Y."/>
            <person name="Xue W."/>
            <person name="Luo G."/>
        </authorList>
    </citation>
    <scope>NUCLEOTIDE SEQUENCE [LARGE SCALE GENOMIC DNA]</scope>
    <source>
        <strain evidence="9 10">TM09-12</strain>
    </source>
</reference>